<organism evidence="1 2">
    <name type="scientific">Empedobacter brevis NBRC 14943 = ATCC 43319</name>
    <dbReference type="NCBI Taxonomy" id="1218108"/>
    <lineage>
        <taxon>Bacteria</taxon>
        <taxon>Pseudomonadati</taxon>
        <taxon>Bacteroidota</taxon>
        <taxon>Flavobacteriia</taxon>
        <taxon>Flavobacteriales</taxon>
        <taxon>Weeksellaceae</taxon>
        <taxon>Empedobacter</taxon>
    </lineage>
</organism>
<reference evidence="1 2" key="1">
    <citation type="submission" date="2019-07" db="EMBL/GenBank/DDBJ databases">
        <title>Whole genome shotgun sequence of Empedobacter brevis NBRC 14943.</title>
        <authorList>
            <person name="Hosoyama A."/>
            <person name="Uohara A."/>
            <person name="Ohji S."/>
            <person name="Ichikawa N."/>
        </authorList>
    </citation>
    <scope>NUCLEOTIDE SEQUENCE [LARGE SCALE GENOMIC DNA]</scope>
    <source>
        <strain evidence="1 2">NBRC 14943</strain>
    </source>
</reference>
<dbReference type="AlphaFoldDB" id="A0A511NLT1"/>
<dbReference type="Proteomes" id="UP000321245">
    <property type="component" value="Unassembled WGS sequence"/>
</dbReference>
<comment type="caution">
    <text evidence="1">The sequence shown here is derived from an EMBL/GenBank/DDBJ whole genome shotgun (WGS) entry which is preliminary data.</text>
</comment>
<proteinExistence type="predicted"/>
<keyword evidence="2" id="KW-1185">Reference proteome</keyword>
<gene>
    <name evidence="1" type="ORF">EB1_35400</name>
</gene>
<evidence type="ECO:0000313" key="2">
    <source>
        <dbReference type="Proteomes" id="UP000321245"/>
    </source>
</evidence>
<accession>A0A511NLT1</accession>
<dbReference type="EMBL" id="BJXC01000055">
    <property type="protein sequence ID" value="GEM53750.1"/>
    <property type="molecule type" value="Genomic_DNA"/>
</dbReference>
<evidence type="ECO:0000313" key="1">
    <source>
        <dbReference type="EMBL" id="GEM53750.1"/>
    </source>
</evidence>
<protein>
    <submittedName>
        <fullName evidence="1">Uncharacterized protein</fullName>
    </submittedName>
</protein>
<name>A0A511NLT1_9FLAO</name>
<sequence length="120" mass="14159">MIFFKKLEIQNKTMTFEKLSSLIEQNNFTTKTDFIVAVKLLDAENDWPEPSITVNEFILKLEQEIGNEIFYQTLVSKLETYHVRNDAWKIESLSSIQEIIELDIQRDLKTIVNEFIQNNT</sequence>